<reference evidence="5" key="1">
    <citation type="journal article" date="2019" name="Int. J. Syst. Evol. Microbiol.">
        <title>The Global Catalogue of Microorganisms (GCM) 10K type strain sequencing project: providing services to taxonomists for standard genome sequencing and annotation.</title>
        <authorList>
            <consortium name="The Broad Institute Genomics Platform"/>
            <consortium name="The Broad Institute Genome Sequencing Center for Infectious Disease"/>
            <person name="Wu L."/>
            <person name="Ma J."/>
        </authorList>
    </citation>
    <scope>NUCLEOTIDE SEQUENCE [LARGE SCALE GENOMIC DNA]</scope>
    <source>
        <strain evidence="5">CGMCC 4.1467</strain>
    </source>
</reference>
<keyword evidence="3" id="KW-0325">Glycoprotein</keyword>
<dbReference type="PANTHER" id="PTHR36220">
    <property type="entry name" value="UNNAMED PRODUCT"/>
    <property type="match status" value="1"/>
</dbReference>
<dbReference type="Gene3D" id="2.130.10.130">
    <property type="entry name" value="Integrin alpha, N-terminal"/>
    <property type="match status" value="1"/>
</dbReference>
<dbReference type="SUPFAM" id="SSF50965">
    <property type="entry name" value="Galactose oxidase, central domain"/>
    <property type="match status" value="1"/>
</dbReference>
<sequence>MSSLSFASSIVSTLRWLPPLALSVPCAAQSPSFQISKPPNFVVAEMGVRHALMPSYSTIADWIHPESALGRSFRVTLVSAPDGLSLSDDGVLEWCPGTAEIGNSGVVELRVQVIQNALPIFEWTEHFSLQVLAGLPELADIPLQVNYERLPSGWNSTVFSGYQPTDRDRDQFEWSLIDPPAGVYIDSLGGIHWPDDRGYARSEPYRFGIRIDYRTPNGWLQDEVTLQVRILPQPAANNYGELRTSSIQTSESAMLGFSLAATDEWIAAGEPFPNTTHPGRVRLWKRNEQNDTWSNTFALQSDVFIEGDAFGTSLSLIPSRNNQPSKLAVGAPDSAQIGIHGETIVSVGAVHLYTTDSSNSWRKEATIPAPLTQQSLDFGYAVSMDDQTLVAGMPGRNAPGYDAGALAVYRLADKHWSWSQTLQAEVPAWGDRFGESVFLEEGWIAVGAPGNDRMANNAGAVHLFHEVGGEFIQQLQLHAPHAHPENHFGEVLLMSGPWLFVGSSREEDHRGYVHIYHRSDGVWSFHQTLLSPFAEAGSGFGTAISISDDVLAVSAPGYHFDRPEFDANHYPWKGITLFRLSGEHWEWERQVTESPDGSPPRHTWAYALAQIGEGRTVAGIPDLSPWADGEPIDQAGRLFLHRWPELIGDPFIDVLASLPAIDGRAAEADDDSNQDGIPNIIEWMMGSHPGAAPTFWELAVPASRKPFLRRNSHTDAWEFMIPQLIRGLNKTTFIEVSSNLSDWTPLKNVRWGALEDVYFPGKDGSRYHTYFHPVTLPHEAGGVSQNLFIRWGAH</sequence>
<name>A0ABW2LAY1_9BACT</name>
<dbReference type="RefSeq" id="WP_379713503.1">
    <property type="nucleotide sequence ID" value="NZ_JBHTBS010000007.1"/>
</dbReference>
<organism evidence="4 5">
    <name type="scientific">Haloferula chungangensis</name>
    <dbReference type="NCBI Taxonomy" id="1048331"/>
    <lineage>
        <taxon>Bacteria</taxon>
        <taxon>Pseudomonadati</taxon>
        <taxon>Verrucomicrobiota</taxon>
        <taxon>Verrucomicrobiia</taxon>
        <taxon>Verrucomicrobiales</taxon>
        <taxon>Verrucomicrobiaceae</taxon>
        <taxon>Haloferula</taxon>
    </lineage>
</organism>
<dbReference type="Pfam" id="PF14312">
    <property type="entry name" value="FG-GAP_2"/>
    <property type="match status" value="1"/>
</dbReference>
<dbReference type="InterPro" id="IPR013517">
    <property type="entry name" value="FG-GAP"/>
</dbReference>
<keyword evidence="5" id="KW-1185">Reference proteome</keyword>
<keyword evidence="2" id="KW-0677">Repeat</keyword>
<keyword evidence="1" id="KW-0732">Signal</keyword>
<comment type="caution">
    <text evidence="4">The sequence shown here is derived from an EMBL/GenBank/DDBJ whole genome shotgun (WGS) entry which is preliminary data.</text>
</comment>
<dbReference type="InterPro" id="IPR028994">
    <property type="entry name" value="Integrin_alpha_N"/>
</dbReference>
<evidence type="ECO:0000256" key="1">
    <source>
        <dbReference type="ARBA" id="ARBA00022729"/>
    </source>
</evidence>
<accession>A0ABW2LAY1</accession>
<dbReference type="EMBL" id="JBHTBS010000007">
    <property type="protein sequence ID" value="MFC7338310.1"/>
    <property type="molecule type" value="Genomic_DNA"/>
</dbReference>
<evidence type="ECO:0000313" key="5">
    <source>
        <dbReference type="Proteomes" id="UP001596472"/>
    </source>
</evidence>
<dbReference type="SMART" id="SM00191">
    <property type="entry name" value="Int_alpha"/>
    <property type="match status" value="4"/>
</dbReference>
<gene>
    <name evidence="4" type="ORF">ACFQY0_14035</name>
</gene>
<dbReference type="InterPro" id="IPR013519">
    <property type="entry name" value="Int_alpha_beta-p"/>
</dbReference>
<dbReference type="Proteomes" id="UP001596472">
    <property type="component" value="Unassembled WGS sequence"/>
</dbReference>
<evidence type="ECO:0000256" key="3">
    <source>
        <dbReference type="ARBA" id="ARBA00023180"/>
    </source>
</evidence>
<dbReference type="PANTHER" id="PTHR36220:SF1">
    <property type="entry name" value="GAMMA TUBULIN COMPLEX COMPONENT C-TERMINAL DOMAIN-CONTAINING PROTEIN"/>
    <property type="match status" value="1"/>
</dbReference>
<dbReference type="InterPro" id="IPR011043">
    <property type="entry name" value="Gal_Oxase/kelch_b-propeller"/>
</dbReference>
<proteinExistence type="predicted"/>
<evidence type="ECO:0000256" key="2">
    <source>
        <dbReference type="ARBA" id="ARBA00022737"/>
    </source>
</evidence>
<protein>
    <submittedName>
        <fullName evidence="4">Uncharacterized protein</fullName>
    </submittedName>
</protein>
<evidence type="ECO:0000313" key="4">
    <source>
        <dbReference type="EMBL" id="MFC7338310.1"/>
    </source>
</evidence>